<keyword evidence="3" id="KW-0732">Signal</keyword>
<dbReference type="PATRIC" id="fig|1008153.3.peg.1328"/>
<dbReference type="Gene3D" id="3.40.190.10">
    <property type="entry name" value="Periplasmic binding protein-like II"/>
    <property type="match status" value="1"/>
</dbReference>
<dbReference type="RefSeq" id="WP_066380779.1">
    <property type="nucleotide sequence ID" value="NZ_LTAZ01000004.1"/>
</dbReference>
<dbReference type="EMBL" id="LTAZ01000004">
    <property type="protein sequence ID" value="KYH26222.1"/>
    <property type="molecule type" value="Genomic_DNA"/>
</dbReference>
<organism evidence="4 5">
    <name type="scientific">Halalkalicoccus paucihalophilus</name>
    <dbReference type="NCBI Taxonomy" id="1008153"/>
    <lineage>
        <taxon>Archaea</taxon>
        <taxon>Methanobacteriati</taxon>
        <taxon>Methanobacteriota</taxon>
        <taxon>Stenosarchaea group</taxon>
        <taxon>Halobacteria</taxon>
        <taxon>Halobacteriales</taxon>
        <taxon>Halococcaceae</taxon>
        <taxon>Halalkalicoccus</taxon>
    </lineage>
</organism>
<evidence type="ECO:0000256" key="1">
    <source>
        <dbReference type="ARBA" id="ARBA00004418"/>
    </source>
</evidence>
<dbReference type="SUPFAM" id="SSF53850">
    <property type="entry name" value="Periplasmic binding protein-like II"/>
    <property type="match status" value="1"/>
</dbReference>
<dbReference type="PANTHER" id="PTHR30024:SF47">
    <property type="entry name" value="TAURINE-BINDING PERIPLASMIC PROTEIN"/>
    <property type="match status" value="1"/>
</dbReference>
<evidence type="ECO:0000256" key="2">
    <source>
        <dbReference type="ARBA" id="ARBA00010742"/>
    </source>
</evidence>
<keyword evidence="5" id="KW-1185">Reference proteome</keyword>
<comment type="similarity">
    <text evidence="2">Belongs to the bacterial solute-binding protein SsuA/TauA family.</text>
</comment>
<dbReference type="PANTHER" id="PTHR30024">
    <property type="entry name" value="ALIPHATIC SULFONATES-BINDING PROTEIN-RELATED"/>
    <property type="match status" value="1"/>
</dbReference>
<accession>A0A151AFA4</accession>
<name>A0A151AFA4_9EURY</name>
<evidence type="ECO:0000313" key="5">
    <source>
        <dbReference type="Proteomes" id="UP000075321"/>
    </source>
</evidence>
<comment type="caution">
    <text evidence="4">The sequence shown here is derived from an EMBL/GenBank/DDBJ whole genome shotgun (WGS) entry which is preliminary data.</text>
</comment>
<proteinExistence type="inferred from homology"/>
<dbReference type="GO" id="GO:0042597">
    <property type="term" value="C:periplasmic space"/>
    <property type="evidence" value="ECO:0007669"/>
    <property type="project" value="UniProtKB-SubCell"/>
</dbReference>
<comment type="subcellular location">
    <subcellularLocation>
        <location evidence="1">Periplasm</location>
    </subcellularLocation>
</comment>
<dbReference type="OrthoDB" id="296884at2157"/>
<protein>
    <submittedName>
        <fullName evidence="4">NMT1/THI5 like protein</fullName>
    </submittedName>
</protein>
<dbReference type="AlphaFoldDB" id="A0A151AFA4"/>
<reference evidence="4 5" key="1">
    <citation type="submission" date="2016-02" db="EMBL/GenBank/DDBJ databases">
        <title>Genome sequence of Halalkalicoccus paucihalophilus DSM 24557.</title>
        <authorList>
            <person name="Poehlein A."/>
            <person name="Daniel R."/>
        </authorList>
    </citation>
    <scope>NUCLEOTIDE SEQUENCE [LARGE SCALE GENOMIC DNA]</scope>
    <source>
        <strain evidence="4 5">DSM 24557</strain>
    </source>
</reference>
<evidence type="ECO:0000256" key="3">
    <source>
        <dbReference type="ARBA" id="ARBA00022729"/>
    </source>
</evidence>
<gene>
    <name evidence="4" type="ORF">HAPAU_13170</name>
</gene>
<evidence type="ECO:0000313" key="4">
    <source>
        <dbReference type="EMBL" id="KYH26222.1"/>
    </source>
</evidence>
<sequence>MGTGNSVRLFHLPFSFMLPQRVAHERGYFEEAGLTVELIERERESVDVKYIPSESSLTGDHGVDLYPICKWESIKRTWEMDDGRIVAKGTFADLPYTVFVRSDSDIEEPADIAGVPVAVNRRTGQEYTAMRALEEYMTPEEVTLKGFGMPTDRLRALRDGEVEAAILLDPQSTLAEHMGFREVLSFDNHMGIVGGDGIDEHVLDAFMAAYDRAAMEINANPENYREEYLDMLEKDSRVAPDLFEDVDMEAVRADLSVPRYEVPERADRTELDGHLEWMKERKLVDESADIDRIVASH</sequence>
<dbReference type="Proteomes" id="UP000075321">
    <property type="component" value="Unassembled WGS sequence"/>
</dbReference>